<reference evidence="1 2" key="1">
    <citation type="journal article" date="2020" name="bioRxiv">
        <title>Sequence and annotation of 42 cannabis genomes reveals extensive copy number variation in cannabinoid synthesis and pathogen resistance genes.</title>
        <authorList>
            <person name="Mckernan K.J."/>
            <person name="Helbert Y."/>
            <person name="Kane L.T."/>
            <person name="Ebling H."/>
            <person name="Zhang L."/>
            <person name="Liu B."/>
            <person name="Eaton Z."/>
            <person name="Mclaughlin S."/>
            <person name="Kingan S."/>
            <person name="Baybayan P."/>
            <person name="Concepcion G."/>
            <person name="Jordan M."/>
            <person name="Riva A."/>
            <person name="Barbazuk W."/>
            <person name="Harkins T."/>
        </authorList>
    </citation>
    <scope>NUCLEOTIDE SEQUENCE [LARGE SCALE GENOMIC DNA]</scope>
    <source>
        <strain evidence="2">cv. Jamaican Lion 4</strain>
        <tissue evidence="1">Leaf</tissue>
    </source>
</reference>
<dbReference type="EMBL" id="JAATIQ010000041">
    <property type="protein sequence ID" value="KAF4395033.1"/>
    <property type="molecule type" value="Genomic_DNA"/>
</dbReference>
<gene>
    <name evidence="1" type="ORF">G4B88_017903</name>
</gene>
<sequence length="97" mass="10673">MLKGNSPNEVNFAVAGSTAIDHEFFVKNNLTLNYLEENVGCKTQDRNCIGADFDDTLFRVGAKYVVVQGFPMLGCLPLAMTLASQEDDRDNIVVSRV</sequence>
<accession>A0A7J6HID1</accession>
<name>A0A7J6HID1_CANSA</name>
<evidence type="ECO:0000313" key="2">
    <source>
        <dbReference type="Proteomes" id="UP000583929"/>
    </source>
</evidence>
<keyword evidence="2" id="KW-1185">Reference proteome</keyword>
<evidence type="ECO:0000313" key="1">
    <source>
        <dbReference type="EMBL" id="KAF4395033.1"/>
    </source>
</evidence>
<dbReference type="AlphaFoldDB" id="A0A7J6HID1"/>
<organism evidence="1 2">
    <name type="scientific">Cannabis sativa</name>
    <name type="common">Hemp</name>
    <name type="synonym">Marijuana</name>
    <dbReference type="NCBI Taxonomy" id="3483"/>
    <lineage>
        <taxon>Eukaryota</taxon>
        <taxon>Viridiplantae</taxon>
        <taxon>Streptophyta</taxon>
        <taxon>Embryophyta</taxon>
        <taxon>Tracheophyta</taxon>
        <taxon>Spermatophyta</taxon>
        <taxon>Magnoliopsida</taxon>
        <taxon>eudicotyledons</taxon>
        <taxon>Gunneridae</taxon>
        <taxon>Pentapetalae</taxon>
        <taxon>rosids</taxon>
        <taxon>fabids</taxon>
        <taxon>Rosales</taxon>
        <taxon>Cannabaceae</taxon>
        <taxon>Cannabis</taxon>
    </lineage>
</organism>
<proteinExistence type="predicted"/>
<comment type="caution">
    <text evidence="1">The sequence shown here is derived from an EMBL/GenBank/DDBJ whole genome shotgun (WGS) entry which is preliminary data.</text>
</comment>
<protein>
    <submittedName>
        <fullName evidence="1">Uncharacterized protein</fullName>
    </submittedName>
</protein>
<dbReference type="Proteomes" id="UP000583929">
    <property type="component" value="Unassembled WGS sequence"/>
</dbReference>